<dbReference type="InParanoid" id="A0A420XNF3"/>
<sequence>MTPRAGAALAALLTAACVVSACGVQQRSTPELEPRAAVPYGLLDTPAPGPTTASDAAVPDGQPRVYFTRQRQLEPVAAPPRTGNGLDQLSQLLTALAAGPSAGERQRGIGTALPPGLTLRLLGVSNAVARVELAGVTASSDVDQAPYAVAQIVLTSTSLRGVEAVELSRQGEQLAAPLPDGTLTDRALRAQDYGALSR</sequence>
<dbReference type="Pfam" id="PF10646">
    <property type="entry name" value="Germane"/>
    <property type="match status" value="1"/>
</dbReference>
<dbReference type="RefSeq" id="WP_183062004.1">
    <property type="nucleotide sequence ID" value="NZ_RBWV01000013.1"/>
</dbReference>
<evidence type="ECO:0000313" key="5">
    <source>
        <dbReference type="Proteomes" id="UP000281955"/>
    </source>
</evidence>
<feature type="domain" description="GerMN" evidence="3">
    <location>
        <begin position="89"/>
        <end position="178"/>
    </location>
</feature>
<feature type="chain" id="PRO_5019405409" evidence="2">
    <location>
        <begin position="22"/>
        <end position="198"/>
    </location>
</feature>
<reference evidence="4 5" key="1">
    <citation type="submission" date="2018-10" db="EMBL/GenBank/DDBJ databases">
        <title>Genomic Encyclopedia of Archaeal and Bacterial Type Strains, Phase II (KMG-II): from individual species to whole genera.</title>
        <authorList>
            <person name="Goeker M."/>
        </authorList>
    </citation>
    <scope>NUCLEOTIDE SEQUENCE [LARGE SCALE GENOMIC DNA]</scope>
    <source>
        <strain evidence="4 5">RP-AC37</strain>
    </source>
</reference>
<comment type="caution">
    <text evidence="4">The sequence shown here is derived from an EMBL/GenBank/DDBJ whole genome shotgun (WGS) entry which is preliminary data.</text>
</comment>
<accession>A0A420XNF3</accession>
<feature type="signal peptide" evidence="2">
    <location>
        <begin position="1"/>
        <end position="21"/>
    </location>
</feature>
<gene>
    <name evidence="4" type="ORF">CLV35_3046</name>
</gene>
<dbReference type="Proteomes" id="UP000281955">
    <property type="component" value="Unassembled WGS sequence"/>
</dbReference>
<dbReference type="EMBL" id="RBWV01000013">
    <property type="protein sequence ID" value="RKS72795.1"/>
    <property type="molecule type" value="Genomic_DNA"/>
</dbReference>
<name>A0A420XNF3_9ACTN</name>
<evidence type="ECO:0000256" key="2">
    <source>
        <dbReference type="SAM" id="SignalP"/>
    </source>
</evidence>
<feature type="region of interest" description="Disordered" evidence="1">
    <location>
        <begin position="40"/>
        <end position="60"/>
    </location>
</feature>
<dbReference type="SMART" id="SM00909">
    <property type="entry name" value="Germane"/>
    <property type="match status" value="1"/>
</dbReference>
<protein>
    <submittedName>
        <fullName evidence="4">Sporulation and spore germination protein</fullName>
    </submittedName>
</protein>
<keyword evidence="2" id="KW-0732">Signal</keyword>
<evidence type="ECO:0000259" key="3">
    <source>
        <dbReference type="SMART" id="SM00909"/>
    </source>
</evidence>
<dbReference type="AlphaFoldDB" id="A0A420XNF3"/>
<organism evidence="4 5">
    <name type="scientific">Motilibacter peucedani</name>
    <dbReference type="NCBI Taxonomy" id="598650"/>
    <lineage>
        <taxon>Bacteria</taxon>
        <taxon>Bacillati</taxon>
        <taxon>Actinomycetota</taxon>
        <taxon>Actinomycetes</taxon>
        <taxon>Motilibacterales</taxon>
        <taxon>Motilibacteraceae</taxon>
        <taxon>Motilibacter</taxon>
    </lineage>
</organism>
<proteinExistence type="predicted"/>
<dbReference type="InterPro" id="IPR019606">
    <property type="entry name" value="GerMN"/>
</dbReference>
<keyword evidence="5" id="KW-1185">Reference proteome</keyword>
<evidence type="ECO:0000256" key="1">
    <source>
        <dbReference type="SAM" id="MobiDB-lite"/>
    </source>
</evidence>
<evidence type="ECO:0000313" key="4">
    <source>
        <dbReference type="EMBL" id="RKS72795.1"/>
    </source>
</evidence>
<dbReference type="PROSITE" id="PS51257">
    <property type="entry name" value="PROKAR_LIPOPROTEIN"/>
    <property type="match status" value="1"/>
</dbReference>